<sequence length="46" mass="4751">MIRTIALLLATTLTSAVLVSTASATPGPRTPGHPRTCVGCWMPGDQ</sequence>
<protein>
    <submittedName>
        <fullName evidence="1">Uncharacterized protein</fullName>
    </submittedName>
</protein>
<proteinExistence type="predicted"/>
<evidence type="ECO:0000313" key="1">
    <source>
        <dbReference type="EMBL" id="CUR54892.1"/>
    </source>
</evidence>
<dbReference type="AlphaFoldDB" id="A0A2P2C2E6"/>
<gene>
    <name evidence="1" type="ORF">NOCA2220083</name>
</gene>
<reference evidence="1" key="1">
    <citation type="submission" date="2015-08" db="EMBL/GenBank/DDBJ databases">
        <authorList>
            <person name="Babu N.S."/>
            <person name="Beckwith C.J."/>
            <person name="Beseler K.G."/>
            <person name="Brison A."/>
            <person name="Carone J.V."/>
            <person name="Caskin T.P."/>
            <person name="Diamond M."/>
            <person name="Durham M.E."/>
            <person name="Foxe J.M."/>
            <person name="Go M."/>
            <person name="Henderson B.A."/>
            <person name="Jones I.B."/>
            <person name="McGettigan J.A."/>
            <person name="Micheletti S.J."/>
            <person name="Nasrallah M.E."/>
            <person name="Ortiz D."/>
            <person name="Piller C.R."/>
            <person name="Privatt S.R."/>
            <person name="Schneider S.L."/>
            <person name="Sharp S."/>
            <person name="Smith T.C."/>
            <person name="Stanton J.D."/>
            <person name="Ullery H.E."/>
            <person name="Wilson R.J."/>
            <person name="Serrano M.G."/>
            <person name="Buck G."/>
            <person name="Lee V."/>
            <person name="Wang Y."/>
            <person name="Carvalho R."/>
            <person name="Voegtly L."/>
            <person name="Shi R."/>
            <person name="Duckworth R."/>
            <person name="Johnson A."/>
            <person name="Loviza R."/>
            <person name="Walstead R."/>
            <person name="Shah Z."/>
            <person name="Kiflezghi M."/>
            <person name="Wade K."/>
            <person name="Ball S.L."/>
            <person name="Bradley K.W."/>
            <person name="Asai D.J."/>
            <person name="Bowman C.A."/>
            <person name="Russell D.A."/>
            <person name="Pope W.H."/>
            <person name="Jacobs-Sera D."/>
            <person name="Hendrix R.W."/>
            <person name="Hatfull G.F."/>
        </authorList>
    </citation>
    <scope>NUCLEOTIDE SEQUENCE</scope>
</reference>
<dbReference type="EMBL" id="CZKA01000015">
    <property type="protein sequence ID" value="CUR54892.1"/>
    <property type="molecule type" value="Genomic_DNA"/>
</dbReference>
<name>A0A2P2C2E6_9ZZZZ</name>
<accession>A0A2P2C2E6</accession>
<organism evidence="1">
    <name type="scientific">metagenome</name>
    <dbReference type="NCBI Taxonomy" id="256318"/>
    <lineage>
        <taxon>unclassified sequences</taxon>
        <taxon>metagenomes</taxon>
    </lineage>
</organism>